<keyword evidence="2" id="KW-1185">Reference proteome</keyword>
<proteinExistence type="predicted"/>
<name>A0A917YIY6_9RHOB</name>
<reference evidence="1 2" key="1">
    <citation type="journal article" date="2014" name="Int. J. Syst. Evol. Microbiol.">
        <title>Complete genome sequence of Corynebacterium casei LMG S-19264T (=DSM 44701T), isolated from a smear-ripened cheese.</title>
        <authorList>
            <consortium name="US DOE Joint Genome Institute (JGI-PGF)"/>
            <person name="Walter F."/>
            <person name="Albersmeier A."/>
            <person name="Kalinowski J."/>
            <person name="Ruckert C."/>
        </authorList>
    </citation>
    <scope>NUCLEOTIDE SEQUENCE [LARGE SCALE GENOMIC DNA]</scope>
    <source>
        <strain evidence="1 2">CGMCC 1.7029</strain>
    </source>
</reference>
<organism evidence="1 2">
    <name type="scientific">Gemmobacter aquaticus</name>
    <dbReference type="NCBI Taxonomy" id="490185"/>
    <lineage>
        <taxon>Bacteria</taxon>
        <taxon>Pseudomonadati</taxon>
        <taxon>Pseudomonadota</taxon>
        <taxon>Alphaproteobacteria</taxon>
        <taxon>Rhodobacterales</taxon>
        <taxon>Paracoccaceae</taxon>
        <taxon>Gemmobacter</taxon>
    </lineage>
</organism>
<dbReference type="AlphaFoldDB" id="A0A917YIY6"/>
<evidence type="ECO:0000313" key="2">
    <source>
        <dbReference type="Proteomes" id="UP000598196"/>
    </source>
</evidence>
<accession>A0A917YIY6</accession>
<sequence>MQIVLPLPVGSKVGAARLALDHPDLALGAERHHINAQPRRGHQFLDRRKAMAQKMAAHPAGKALTGGKKDGFGYLRHICGHKAKLNEMGTSVKPLPAD</sequence>
<evidence type="ECO:0000313" key="1">
    <source>
        <dbReference type="EMBL" id="GGO27666.1"/>
    </source>
</evidence>
<protein>
    <submittedName>
        <fullName evidence="1">Uncharacterized protein</fullName>
    </submittedName>
</protein>
<dbReference type="Proteomes" id="UP000598196">
    <property type="component" value="Unassembled WGS sequence"/>
</dbReference>
<dbReference type="EMBL" id="BMLP01000001">
    <property type="protein sequence ID" value="GGO27666.1"/>
    <property type="molecule type" value="Genomic_DNA"/>
</dbReference>
<comment type="caution">
    <text evidence="1">The sequence shown here is derived from an EMBL/GenBank/DDBJ whole genome shotgun (WGS) entry which is preliminary data.</text>
</comment>
<gene>
    <name evidence="1" type="ORF">GCM10010991_09700</name>
</gene>